<reference evidence="2 3" key="1">
    <citation type="submission" date="2013-11" db="EMBL/GenBank/DDBJ databases">
        <title>Complete genome sequence of Rhizobium gallicum bv. gallicum R602.</title>
        <authorList>
            <person name="Bustos P."/>
            <person name="Santamaria R.I."/>
            <person name="Lozano L."/>
            <person name="Acosta J.L."/>
            <person name="Ormeno-Orrillo E."/>
            <person name="Rogel M.A."/>
            <person name="Romero D."/>
            <person name="Cevallos M.A."/>
            <person name="Martinez-Romero E."/>
            <person name="Gonzalez V."/>
        </authorList>
    </citation>
    <scope>NUCLEOTIDE SEQUENCE [LARGE SCALE GENOMIC DNA]</scope>
    <source>
        <strain evidence="2 3">R602</strain>
    </source>
</reference>
<keyword evidence="3" id="KW-1185">Reference proteome</keyword>
<protein>
    <recommendedName>
        <fullName evidence="1">FRG domain-containing protein</fullName>
    </recommendedName>
</protein>
<dbReference type="SMART" id="SM00901">
    <property type="entry name" value="FRG"/>
    <property type="match status" value="1"/>
</dbReference>
<name>A0A0B4X175_9HYPH</name>
<sequence>MEIIAKERLFSFTDAGRLASRTCLSIRKDQGCRVKSYLDLATKVAKLQYKNPNYVMLFRGQPDDYRRRSRDNPNSDFSTLKPNLFRGSPAPSATRLQRRFDRLAVAENHLVVEFERVRFPDLERLQRHRILRWSILQHYEVCRTPLLDVTHSLRIAASFATHEARGEAYLFVLGVPNISGAITASAEAGLQIIRLASVCPPAAVRPHIQEGYLLGEYPDMGAYHQKQFYPHHEIDFGRRVAAKFRFDPDEFWRNTEFPLIGKDALYPNRNDRMYQLAESIAARLTNED</sequence>
<dbReference type="Pfam" id="PF08867">
    <property type="entry name" value="FRG"/>
    <property type="match status" value="1"/>
</dbReference>
<organism evidence="2 3">
    <name type="scientific">Rhizobium gallicum bv. gallicum R602sp</name>
    <dbReference type="NCBI Taxonomy" id="1041138"/>
    <lineage>
        <taxon>Bacteria</taxon>
        <taxon>Pseudomonadati</taxon>
        <taxon>Pseudomonadota</taxon>
        <taxon>Alphaproteobacteria</taxon>
        <taxon>Hyphomicrobiales</taxon>
        <taxon>Rhizobiaceae</taxon>
        <taxon>Rhizobium/Agrobacterium group</taxon>
        <taxon>Rhizobium</taxon>
    </lineage>
</organism>
<proteinExistence type="predicted"/>
<evidence type="ECO:0000313" key="3">
    <source>
        <dbReference type="Proteomes" id="UP000031368"/>
    </source>
</evidence>
<gene>
    <name evidence="2" type="ORF">RGR602_CH02368</name>
</gene>
<dbReference type="AlphaFoldDB" id="A0A0B4X175"/>
<dbReference type="EMBL" id="CP006877">
    <property type="protein sequence ID" value="AJD41694.1"/>
    <property type="molecule type" value="Genomic_DNA"/>
</dbReference>
<evidence type="ECO:0000259" key="1">
    <source>
        <dbReference type="SMART" id="SM00901"/>
    </source>
</evidence>
<accession>A0A0B4X175</accession>
<feature type="domain" description="FRG" evidence="1">
    <location>
        <begin position="79"/>
        <end position="171"/>
    </location>
</feature>
<evidence type="ECO:0000313" key="2">
    <source>
        <dbReference type="EMBL" id="AJD41694.1"/>
    </source>
</evidence>
<dbReference type="HOGENOM" id="CLU_985780_0_0_5"/>
<dbReference type="InterPro" id="IPR014966">
    <property type="entry name" value="FRG-dom"/>
</dbReference>
<dbReference type="KEGG" id="rga:RGR602_CH02368"/>
<dbReference type="Proteomes" id="UP000031368">
    <property type="component" value="Chromosome"/>
</dbReference>